<evidence type="ECO:0000313" key="4">
    <source>
        <dbReference type="Proteomes" id="UP000076512"/>
    </source>
</evidence>
<dbReference type="AlphaFoldDB" id="A0A164PT91"/>
<evidence type="ECO:0000313" key="3">
    <source>
        <dbReference type="EMBL" id="KZM76036.1"/>
    </source>
</evidence>
<dbReference type="EMBL" id="LWGR01000002">
    <property type="protein sequence ID" value="KZM76036.1"/>
    <property type="molecule type" value="Genomic_DNA"/>
</dbReference>
<reference evidence="3 4" key="1">
    <citation type="submission" date="2016-04" db="EMBL/GenBank/DDBJ databases">
        <authorList>
            <person name="Evans L.H."/>
            <person name="Alamgir A."/>
            <person name="Owens N."/>
            <person name="Weber N.D."/>
            <person name="Virtaneva K."/>
            <person name="Barbian K."/>
            <person name="Babar A."/>
            <person name="Rosenke K."/>
        </authorList>
    </citation>
    <scope>NUCLEOTIDE SEQUENCE [LARGE SCALE GENOMIC DNA]</scope>
    <source>
        <strain evidence="3 4">IFM 0406</strain>
    </source>
</reference>
<proteinExistence type="predicted"/>
<keyword evidence="4" id="KW-1185">Reference proteome</keyword>
<dbReference type="InterPro" id="IPR005693">
    <property type="entry name" value="Mce"/>
</dbReference>
<sequence>MSSSIRFAWRVALFGAVMAVLLVLIVQAIRRPVTGPVDAYTAVFTDADGLRAGDDVRMVGMQVGKVVSLRLDDGAARVRFTVRRDHPIRQGATLAIRYQSLAGQRYVDIRQPERATATLAPGATIGPDHTVPSFDITALFNGLQPVLAQASPDAVNRLAQSLLAVLDGDGSGLGRALDAVDQLGGYVSDRQAVIATLIHNLRQISDVLAGRSPHLVALIGGLADVFEALEQKLQGVVDFAETVPPVLQPLDELAARLGLTPDTNRDIDTALRAALPDPAAARDVLSRLPGLLQTLDALASGPADAVTVACSKGSAPAPAPLAVLIAGQRITICKC</sequence>
<accession>A0A164PT91</accession>
<dbReference type="GO" id="GO:0005576">
    <property type="term" value="C:extracellular region"/>
    <property type="evidence" value="ECO:0007669"/>
    <property type="project" value="TreeGrafter"/>
</dbReference>
<evidence type="ECO:0000259" key="2">
    <source>
        <dbReference type="Pfam" id="PF11887"/>
    </source>
</evidence>
<dbReference type="InterPro" id="IPR052336">
    <property type="entry name" value="MlaD_Phospholipid_Transporter"/>
</dbReference>
<dbReference type="PANTHER" id="PTHR33371:SF17">
    <property type="entry name" value="MCE-FAMILY PROTEIN MCE1B"/>
    <property type="match status" value="1"/>
</dbReference>
<dbReference type="Proteomes" id="UP000076512">
    <property type="component" value="Unassembled WGS sequence"/>
</dbReference>
<dbReference type="RefSeq" id="WP_067582042.1">
    <property type="nucleotide sequence ID" value="NZ_JABMCZ010000001.1"/>
</dbReference>
<dbReference type="GO" id="GO:0051701">
    <property type="term" value="P:biological process involved in interaction with host"/>
    <property type="evidence" value="ECO:0007669"/>
    <property type="project" value="TreeGrafter"/>
</dbReference>
<feature type="domain" description="Mammalian cell entry C-terminal" evidence="2">
    <location>
        <begin position="117"/>
        <end position="234"/>
    </location>
</feature>
<dbReference type="OrthoDB" id="338143at2"/>
<dbReference type="STRING" id="455432.AWN90_17205"/>
<dbReference type="NCBIfam" id="TIGR00996">
    <property type="entry name" value="Mtu_fam_mce"/>
    <property type="match status" value="1"/>
</dbReference>
<gene>
    <name evidence="3" type="ORF">AWN90_17205</name>
</gene>
<comment type="caution">
    <text evidence="3">The sequence shown here is derived from an EMBL/GenBank/DDBJ whole genome shotgun (WGS) entry which is preliminary data.</text>
</comment>
<organism evidence="3 4">
    <name type="scientific">Nocardia terpenica</name>
    <dbReference type="NCBI Taxonomy" id="455432"/>
    <lineage>
        <taxon>Bacteria</taxon>
        <taxon>Bacillati</taxon>
        <taxon>Actinomycetota</taxon>
        <taxon>Actinomycetes</taxon>
        <taxon>Mycobacteriales</taxon>
        <taxon>Nocardiaceae</taxon>
        <taxon>Nocardia</taxon>
    </lineage>
</organism>
<evidence type="ECO:0000259" key="1">
    <source>
        <dbReference type="Pfam" id="PF02470"/>
    </source>
</evidence>
<protein>
    <submittedName>
        <fullName evidence="3">Mammalian cell entry protein</fullName>
    </submittedName>
</protein>
<dbReference type="PANTHER" id="PTHR33371">
    <property type="entry name" value="INTERMEMBRANE PHOSPHOLIPID TRANSPORT SYSTEM BINDING PROTEIN MLAD-RELATED"/>
    <property type="match status" value="1"/>
</dbReference>
<dbReference type="Pfam" id="PF11887">
    <property type="entry name" value="Mce4_CUP1"/>
    <property type="match status" value="1"/>
</dbReference>
<feature type="domain" description="Mce/MlaD" evidence="1">
    <location>
        <begin position="40"/>
        <end position="111"/>
    </location>
</feature>
<dbReference type="Pfam" id="PF02470">
    <property type="entry name" value="MlaD"/>
    <property type="match status" value="1"/>
</dbReference>
<dbReference type="InterPro" id="IPR003399">
    <property type="entry name" value="Mce/MlaD"/>
</dbReference>
<name>A0A164PT91_9NOCA</name>
<dbReference type="InterPro" id="IPR024516">
    <property type="entry name" value="Mce_C"/>
</dbReference>